<evidence type="ECO:0000256" key="1">
    <source>
        <dbReference type="SAM" id="MobiDB-lite"/>
    </source>
</evidence>
<dbReference type="EMBL" id="JACGWK010000009">
    <property type="protein sequence ID" value="KAL0334157.1"/>
    <property type="molecule type" value="Genomic_DNA"/>
</dbReference>
<accession>A0AAW2MR97</accession>
<sequence>MPSAPKDNESRENDPRDMFVEEGYSSQASPPAELPQRGRRVGERMDIPRRREEGAASSRRKNDSHTRNASQQQGAI</sequence>
<gene>
    <name evidence="2" type="ORF">Sangu_1571900</name>
</gene>
<evidence type="ECO:0000313" key="2">
    <source>
        <dbReference type="EMBL" id="KAL0334157.1"/>
    </source>
</evidence>
<feature type="compositionally biased region" description="Polar residues" evidence="1">
    <location>
        <begin position="67"/>
        <end position="76"/>
    </location>
</feature>
<reference evidence="2" key="2">
    <citation type="journal article" date="2024" name="Plant">
        <title>Genomic evolution and insights into agronomic trait innovations of Sesamum species.</title>
        <authorList>
            <person name="Miao H."/>
            <person name="Wang L."/>
            <person name="Qu L."/>
            <person name="Liu H."/>
            <person name="Sun Y."/>
            <person name="Le M."/>
            <person name="Wang Q."/>
            <person name="Wei S."/>
            <person name="Zheng Y."/>
            <person name="Lin W."/>
            <person name="Duan Y."/>
            <person name="Cao H."/>
            <person name="Xiong S."/>
            <person name="Wang X."/>
            <person name="Wei L."/>
            <person name="Li C."/>
            <person name="Ma Q."/>
            <person name="Ju M."/>
            <person name="Zhao R."/>
            <person name="Li G."/>
            <person name="Mu C."/>
            <person name="Tian Q."/>
            <person name="Mei H."/>
            <person name="Zhang T."/>
            <person name="Gao T."/>
            <person name="Zhang H."/>
        </authorList>
    </citation>
    <scope>NUCLEOTIDE SEQUENCE</scope>
    <source>
        <strain evidence="2">G01</strain>
    </source>
</reference>
<comment type="caution">
    <text evidence="2">The sequence shown here is derived from an EMBL/GenBank/DDBJ whole genome shotgun (WGS) entry which is preliminary data.</text>
</comment>
<dbReference type="AlphaFoldDB" id="A0AAW2MR97"/>
<organism evidence="2">
    <name type="scientific">Sesamum angustifolium</name>
    <dbReference type="NCBI Taxonomy" id="2727405"/>
    <lineage>
        <taxon>Eukaryota</taxon>
        <taxon>Viridiplantae</taxon>
        <taxon>Streptophyta</taxon>
        <taxon>Embryophyta</taxon>
        <taxon>Tracheophyta</taxon>
        <taxon>Spermatophyta</taxon>
        <taxon>Magnoliopsida</taxon>
        <taxon>eudicotyledons</taxon>
        <taxon>Gunneridae</taxon>
        <taxon>Pentapetalae</taxon>
        <taxon>asterids</taxon>
        <taxon>lamiids</taxon>
        <taxon>Lamiales</taxon>
        <taxon>Pedaliaceae</taxon>
        <taxon>Sesamum</taxon>
    </lineage>
</organism>
<feature type="region of interest" description="Disordered" evidence="1">
    <location>
        <begin position="1"/>
        <end position="76"/>
    </location>
</feature>
<name>A0AAW2MR97_9LAMI</name>
<feature type="compositionally biased region" description="Basic and acidic residues" evidence="1">
    <location>
        <begin position="40"/>
        <end position="66"/>
    </location>
</feature>
<proteinExistence type="predicted"/>
<reference evidence="2" key="1">
    <citation type="submission" date="2020-06" db="EMBL/GenBank/DDBJ databases">
        <authorList>
            <person name="Li T."/>
            <person name="Hu X."/>
            <person name="Zhang T."/>
            <person name="Song X."/>
            <person name="Zhang H."/>
            <person name="Dai N."/>
            <person name="Sheng W."/>
            <person name="Hou X."/>
            <person name="Wei L."/>
        </authorList>
    </citation>
    <scope>NUCLEOTIDE SEQUENCE</scope>
    <source>
        <strain evidence="2">G01</strain>
        <tissue evidence="2">Leaf</tissue>
    </source>
</reference>
<protein>
    <submittedName>
        <fullName evidence="2">Uncharacterized protein</fullName>
    </submittedName>
</protein>
<feature type="compositionally biased region" description="Basic and acidic residues" evidence="1">
    <location>
        <begin position="1"/>
        <end position="19"/>
    </location>
</feature>